<feature type="domain" description="Shikimate dehydrogenase substrate binding N-terminal" evidence="4">
    <location>
        <begin position="13"/>
        <end position="97"/>
    </location>
</feature>
<name>A0AAX2J1C6_KINKI</name>
<dbReference type="Gene3D" id="3.40.50.720">
    <property type="entry name" value="NAD(P)-binding Rossmann-like Domain"/>
    <property type="match status" value="1"/>
</dbReference>
<protein>
    <submittedName>
        <fullName evidence="5">Shikimate dehydrogenase</fullName>
        <ecNumber evidence="5">1.1.1.25</ecNumber>
    </submittedName>
</protein>
<dbReference type="GO" id="GO:0009423">
    <property type="term" value="P:chorismate biosynthetic process"/>
    <property type="evidence" value="ECO:0007669"/>
    <property type="project" value="TreeGrafter"/>
</dbReference>
<dbReference type="AlphaFoldDB" id="A0AAX2J1C6"/>
<dbReference type="EC" id="1.1.1.25" evidence="5"/>
<dbReference type="GO" id="GO:0005829">
    <property type="term" value="C:cytosol"/>
    <property type="evidence" value="ECO:0007669"/>
    <property type="project" value="TreeGrafter"/>
</dbReference>
<dbReference type="InterPro" id="IPR036291">
    <property type="entry name" value="NAD(P)-bd_dom_sf"/>
</dbReference>
<dbReference type="InterPro" id="IPR013708">
    <property type="entry name" value="Shikimate_DH-bd_N"/>
</dbReference>
<dbReference type="EMBL" id="LS483426">
    <property type="protein sequence ID" value="SQH24025.1"/>
    <property type="molecule type" value="Genomic_DNA"/>
</dbReference>
<evidence type="ECO:0000256" key="3">
    <source>
        <dbReference type="ARBA" id="ARBA00023141"/>
    </source>
</evidence>
<dbReference type="SUPFAM" id="SSF51735">
    <property type="entry name" value="NAD(P)-binding Rossmann-fold domains"/>
    <property type="match status" value="1"/>
</dbReference>
<evidence type="ECO:0000256" key="1">
    <source>
        <dbReference type="ARBA" id="ARBA00004871"/>
    </source>
</evidence>
<dbReference type="CDD" id="cd01065">
    <property type="entry name" value="NAD_bind_Shikimate_DH"/>
    <property type="match status" value="1"/>
</dbReference>
<dbReference type="Proteomes" id="UP000248598">
    <property type="component" value="Chromosome 1"/>
</dbReference>
<sequence length="295" mass="31815">MLINGRTEIIAHIGYPTHTFTSPMIYNPYFADAGINALVVPMGSKAEDYAEFLPAVFKLSNIIGALVTMPHKVTTAQMLGVDRITKTAQIAGAVNAVRLGKDGKLEGDLFDGEGFVRGIKNKGFEPKGKSAMVVGNGGVGSAIAASLAAAGIARLALFDVNEESSRKLGARLQEHYPNLQLEYASNDPTGFDLLVNATPMGMKEGDPMPVDLDKVSSQTFVGDVVLKSEPTAFLQACQAKGCTIQVGVDILFEQIPVYLEYFNWNTSICQPPPRNACVNWQIFVTNLSFNLHQTK</sequence>
<dbReference type="PANTHER" id="PTHR21089">
    <property type="entry name" value="SHIKIMATE DEHYDROGENASE"/>
    <property type="match status" value="1"/>
</dbReference>
<dbReference type="InterPro" id="IPR046346">
    <property type="entry name" value="Aminoacid_DH-like_N_sf"/>
</dbReference>
<keyword evidence="3" id="KW-0028">Amino-acid biosynthesis</keyword>
<dbReference type="PANTHER" id="PTHR21089:SF1">
    <property type="entry name" value="BIFUNCTIONAL 3-DEHYDROQUINATE DEHYDRATASE_SHIKIMATE DEHYDROGENASE, CHLOROPLASTIC"/>
    <property type="match status" value="1"/>
</dbReference>
<dbReference type="Pfam" id="PF08501">
    <property type="entry name" value="Shikimate_dh_N"/>
    <property type="match status" value="1"/>
</dbReference>
<dbReference type="RefSeq" id="WP_003788195.1">
    <property type="nucleotide sequence ID" value="NZ_CP091518.1"/>
</dbReference>
<dbReference type="Gene3D" id="3.40.50.10860">
    <property type="entry name" value="Leucine Dehydrogenase, chain A, domain 1"/>
    <property type="match status" value="1"/>
</dbReference>
<evidence type="ECO:0000313" key="6">
    <source>
        <dbReference type="Proteomes" id="UP000248598"/>
    </source>
</evidence>
<keyword evidence="3" id="KW-0057">Aromatic amino acid biosynthesis</keyword>
<evidence type="ECO:0000313" key="5">
    <source>
        <dbReference type="EMBL" id="SQH24025.1"/>
    </source>
</evidence>
<dbReference type="SUPFAM" id="SSF53223">
    <property type="entry name" value="Aminoacid dehydrogenase-like, N-terminal domain"/>
    <property type="match status" value="1"/>
</dbReference>
<comment type="pathway">
    <text evidence="1">Metabolic intermediate biosynthesis; chorismate biosynthesis; chorismate from D-erythrose 4-phosphate and phosphoenolpyruvate: step 4/7.</text>
</comment>
<dbReference type="GO" id="GO:0009073">
    <property type="term" value="P:aromatic amino acid family biosynthetic process"/>
    <property type="evidence" value="ECO:0007669"/>
    <property type="project" value="UniProtKB-KW"/>
</dbReference>
<reference evidence="5 6" key="1">
    <citation type="submission" date="2018-06" db="EMBL/GenBank/DDBJ databases">
        <authorList>
            <consortium name="Pathogen Informatics"/>
            <person name="Doyle S."/>
        </authorList>
    </citation>
    <scope>NUCLEOTIDE SEQUENCE [LARGE SCALE GENOMIC DNA]</scope>
    <source>
        <strain evidence="5 6">NCTC10529</strain>
    </source>
</reference>
<gene>
    <name evidence="5" type="primary">aroE_1</name>
    <name evidence="5" type="ORF">NCTC10529_00174</name>
</gene>
<proteinExistence type="predicted"/>
<keyword evidence="2 5" id="KW-0560">Oxidoreductase</keyword>
<evidence type="ECO:0000259" key="4">
    <source>
        <dbReference type="Pfam" id="PF08501"/>
    </source>
</evidence>
<dbReference type="GO" id="GO:0004764">
    <property type="term" value="F:shikimate 3-dehydrogenase (NADP+) activity"/>
    <property type="evidence" value="ECO:0007669"/>
    <property type="project" value="UniProtKB-EC"/>
</dbReference>
<dbReference type="GO" id="GO:0019632">
    <property type="term" value="P:shikimate metabolic process"/>
    <property type="evidence" value="ECO:0007669"/>
    <property type="project" value="TreeGrafter"/>
</dbReference>
<dbReference type="InterPro" id="IPR022893">
    <property type="entry name" value="Shikimate_DH_fam"/>
</dbReference>
<dbReference type="GeneID" id="93261501"/>
<evidence type="ECO:0000256" key="2">
    <source>
        <dbReference type="ARBA" id="ARBA00023002"/>
    </source>
</evidence>
<accession>A0AAX2J1C6</accession>
<dbReference type="GO" id="GO:0050661">
    <property type="term" value="F:NADP binding"/>
    <property type="evidence" value="ECO:0007669"/>
    <property type="project" value="TreeGrafter"/>
</dbReference>
<organism evidence="5 6">
    <name type="scientific">Kingella kingae</name>
    <dbReference type="NCBI Taxonomy" id="504"/>
    <lineage>
        <taxon>Bacteria</taxon>
        <taxon>Pseudomonadati</taxon>
        <taxon>Pseudomonadota</taxon>
        <taxon>Betaproteobacteria</taxon>
        <taxon>Neisseriales</taxon>
        <taxon>Neisseriaceae</taxon>
        <taxon>Kingella</taxon>
    </lineage>
</organism>